<dbReference type="InterPro" id="IPR001926">
    <property type="entry name" value="TrpB-like_PALP"/>
</dbReference>
<organism evidence="2 3">
    <name type="scientific">Maudiozyma exigua</name>
    <name type="common">Yeast</name>
    <name type="synonym">Kazachstania exigua</name>
    <dbReference type="NCBI Taxonomy" id="34358"/>
    <lineage>
        <taxon>Eukaryota</taxon>
        <taxon>Fungi</taxon>
        <taxon>Dikarya</taxon>
        <taxon>Ascomycota</taxon>
        <taxon>Saccharomycotina</taxon>
        <taxon>Saccharomycetes</taxon>
        <taxon>Saccharomycetales</taxon>
        <taxon>Saccharomycetaceae</taxon>
        <taxon>Maudiozyma</taxon>
    </lineage>
</organism>
<dbReference type="InterPro" id="IPR036052">
    <property type="entry name" value="TrpB-like_PALP_sf"/>
</dbReference>
<keyword evidence="3" id="KW-1185">Reference proteome</keyword>
<name>A0A9P6W3T8_MAUEX</name>
<dbReference type="Pfam" id="PF00291">
    <property type="entry name" value="PALP"/>
    <property type="match status" value="1"/>
</dbReference>
<feature type="domain" description="Tryptophan synthase beta chain-like PALP" evidence="1">
    <location>
        <begin position="50"/>
        <end position="365"/>
    </location>
</feature>
<protein>
    <recommendedName>
        <fullName evidence="1">Tryptophan synthase beta chain-like PALP domain-containing protein</fullName>
    </recommendedName>
</protein>
<dbReference type="Proteomes" id="UP000750334">
    <property type="component" value="Unassembled WGS sequence"/>
</dbReference>
<dbReference type="PANTHER" id="PTHR42937">
    <property type="match status" value="1"/>
</dbReference>
<proteinExistence type="predicted"/>
<dbReference type="Gene3D" id="3.40.50.1100">
    <property type="match status" value="2"/>
</dbReference>
<evidence type="ECO:0000259" key="1">
    <source>
        <dbReference type="Pfam" id="PF00291"/>
    </source>
</evidence>
<dbReference type="AlphaFoldDB" id="A0A9P6W3T8"/>
<dbReference type="PANTHER" id="PTHR42937:SF1">
    <property type="entry name" value="DIAMINOPROPIONATE AMMONIA-LYASE"/>
    <property type="match status" value="1"/>
</dbReference>
<gene>
    <name evidence="2" type="ORF">C6P45_001268</name>
</gene>
<evidence type="ECO:0000313" key="2">
    <source>
        <dbReference type="EMBL" id="KAG0661743.1"/>
    </source>
</evidence>
<comment type="caution">
    <text evidence="2">The sequence shown here is derived from an EMBL/GenBank/DDBJ whole genome shotgun (WGS) entry which is preliminary data.</text>
</comment>
<sequence>MRFLMNQYKPSTASYFRNINAINWIANDHEFSRSRDVILQFHKSFPDYQPSKLIAIPNTHKVDLYVKEESSRFSLPSFKVLGASWGLYRCLVERFKLNRTDTSLADLVKRIHREKPYLTLVAATDGNHGRAVAYMAKLLGIKSIIFTPRNVLGSECDKIRSETGSEVIQLDGNYDKTVEYASKFTNSDPGKYVLIQDFAFDGYEDIPKWIAHGYTTICQEIPFEPDVIFIPAGAGCLAHGITLYYRSISSRTRVFVIEPDTSFTVNKSLIVNKPCSDPGDSNTIMDGLNCPTVSSIAYPILANGVSFSGLVSDHDCTEAMKQLKQLEVNSGPCGAVTYAAFTNFVNKMKMDGDLKDNNKVVLLSTEAYRDFQK</sequence>
<evidence type="ECO:0000313" key="3">
    <source>
        <dbReference type="Proteomes" id="UP000750334"/>
    </source>
</evidence>
<dbReference type="SUPFAM" id="SSF53686">
    <property type="entry name" value="Tryptophan synthase beta subunit-like PLP-dependent enzymes"/>
    <property type="match status" value="1"/>
</dbReference>
<dbReference type="EMBL" id="PUHR01000156">
    <property type="protein sequence ID" value="KAG0661743.1"/>
    <property type="molecule type" value="Genomic_DNA"/>
</dbReference>
<reference evidence="2 3" key="1">
    <citation type="submission" date="2020-11" db="EMBL/GenBank/DDBJ databases">
        <title>Kefir isolates.</title>
        <authorList>
            <person name="Marcisauskas S."/>
            <person name="Kim Y."/>
            <person name="Blasche S."/>
        </authorList>
    </citation>
    <scope>NUCLEOTIDE SEQUENCE [LARGE SCALE GENOMIC DNA]</scope>
    <source>
        <strain evidence="2 3">OG2</strain>
    </source>
</reference>
<dbReference type="OrthoDB" id="10059875at2759"/>
<accession>A0A9P6W3T8</accession>